<sequence length="368" mass="40882">MGIWRVRFDQALGVALKTSAMNLICTHLTEAQGVRSVRLLKIDGCPPYGSHFNWDHAKYVASRWEVDRYDWEIRFYPRQLGSDDGFYDMALELVFLSEASGNHVTANLSCRLLDTRGIHQPSAEKISPTKSFLRPSDSSGKFPIMSRYDAHLSGYLNHNGSVTMECSITVFKEQVDNPMPSSNLQKDLCELLRSGCGADVTFVVSGESFAAHKNVMAARSPVFMAEFFGEMKEKTSPCIEIREMEAAVFKAMLQFMYTDMMPELDEKQDTATTMAQHLLVAADRYGLDRLKVMCECRLTNSIDARTVATTLALAERHGCSQLKAKCIEFIVGASPEIIGAVLPTAGFKSLEASLLTELFMAAHGGIKK</sequence>
<dbReference type="SMART" id="SM00225">
    <property type="entry name" value="BTB"/>
    <property type="match status" value="1"/>
</dbReference>
<dbReference type="Gene3D" id="2.60.210.10">
    <property type="entry name" value="Apoptosis, Tumor Necrosis Factor Receptor Associated Protein 2, Chain A"/>
    <property type="match status" value="1"/>
</dbReference>
<dbReference type="PANTHER" id="PTHR26379">
    <property type="entry name" value="BTB/POZ AND MATH DOMAIN-CONTAINING PROTEIN 1"/>
    <property type="match status" value="1"/>
</dbReference>
<gene>
    <name evidence="4" type="ORF">EJB05_01525</name>
</gene>
<dbReference type="InterPro" id="IPR011333">
    <property type="entry name" value="SKP1/BTB/POZ_sf"/>
</dbReference>
<evidence type="ECO:0000313" key="4">
    <source>
        <dbReference type="EMBL" id="TVU50165.1"/>
    </source>
</evidence>
<proteinExistence type="inferred from homology"/>
<evidence type="ECO:0000259" key="3">
    <source>
        <dbReference type="PROSITE" id="PS50097"/>
    </source>
</evidence>
<evidence type="ECO:0000313" key="5">
    <source>
        <dbReference type="Proteomes" id="UP000324897"/>
    </source>
</evidence>
<dbReference type="Pfam" id="PF24570">
    <property type="entry name" value="BACK_BPM_SPOP"/>
    <property type="match status" value="1"/>
</dbReference>
<dbReference type="Gramene" id="TVU50165">
    <property type="protein sequence ID" value="TVU50165"/>
    <property type="gene ID" value="EJB05_01525"/>
</dbReference>
<keyword evidence="5" id="KW-1185">Reference proteome</keyword>
<dbReference type="AlphaFoldDB" id="A0A5J9WQK1"/>
<dbReference type="PROSITE" id="PS50097">
    <property type="entry name" value="BTB"/>
    <property type="match status" value="1"/>
</dbReference>
<dbReference type="Gene3D" id="6.10.250.3030">
    <property type="match status" value="1"/>
</dbReference>
<accession>A0A5J9WQK1</accession>
<dbReference type="GO" id="GO:0016567">
    <property type="term" value="P:protein ubiquitination"/>
    <property type="evidence" value="ECO:0007669"/>
    <property type="project" value="InterPro"/>
</dbReference>
<dbReference type="Proteomes" id="UP000324897">
    <property type="component" value="Chromosome 6"/>
</dbReference>
<dbReference type="Pfam" id="PF00651">
    <property type="entry name" value="BTB"/>
    <property type="match status" value="1"/>
</dbReference>
<feature type="non-terminal residue" evidence="4">
    <location>
        <position position="1"/>
    </location>
</feature>
<dbReference type="CDD" id="cd18280">
    <property type="entry name" value="BTB_POZ_BPM_plant"/>
    <property type="match status" value="1"/>
</dbReference>
<dbReference type="OrthoDB" id="1878800at2759"/>
<dbReference type="Gene3D" id="3.30.710.10">
    <property type="entry name" value="Potassium Channel Kv1.1, Chain A"/>
    <property type="match status" value="1"/>
</dbReference>
<feature type="domain" description="BTB" evidence="3">
    <location>
        <begin position="198"/>
        <end position="265"/>
    </location>
</feature>
<dbReference type="EMBL" id="RWGY01000002">
    <property type="protein sequence ID" value="TVU50165.1"/>
    <property type="molecule type" value="Genomic_DNA"/>
</dbReference>
<dbReference type="InterPro" id="IPR002083">
    <property type="entry name" value="MATH/TRAF_dom"/>
</dbReference>
<dbReference type="SUPFAM" id="SSF54695">
    <property type="entry name" value="POZ domain"/>
    <property type="match status" value="1"/>
</dbReference>
<dbReference type="InterPro" id="IPR056423">
    <property type="entry name" value="BACK_BPM_SPOP"/>
</dbReference>
<dbReference type="InterPro" id="IPR008974">
    <property type="entry name" value="TRAF-like"/>
</dbReference>
<comment type="pathway">
    <text evidence="1">Protein modification; protein ubiquitination.</text>
</comment>
<comment type="caution">
    <text evidence="4">The sequence shown here is derived from an EMBL/GenBank/DDBJ whole genome shotgun (WGS) entry which is preliminary data.</text>
</comment>
<dbReference type="PANTHER" id="PTHR26379:SF180">
    <property type="entry name" value="TRAF TRANSCRIPTION FACTOR"/>
    <property type="match status" value="1"/>
</dbReference>
<dbReference type="InterPro" id="IPR000210">
    <property type="entry name" value="BTB/POZ_dom"/>
</dbReference>
<evidence type="ECO:0000256" key="2">
    <source>
        <dbReference type="ARBA" id="ARBA00010846"/>
    </source>
</evidence>
<dbReference type="InterPro" id="IPR045005">
    <property type="entry name" value="BPM1-6"/>
</dbReference>
<protein>
    <recommendedName>
        <fullName evidence="3">BTB domain-containing protein</fullName>
    </recommendedName>
</protein>
<name>A0A5J9WQK1_9POAL</name>
<reference evidence="4 5" key="1">
    <citation type="journal article" date="2019" name="Sci. Rep.">
        <title>A high-quality genome of Eragrostis curvula grass provides insights into Poaceae evolution and supports new strategies to enhance forage quality.</title>
        <authorList>
            <person name="Carballo J."/>
            <person name="Santos B.A.C.M."/>
            <person name="Zappacosta D."/>
            <person name="Garbus I."/>
            <person name="Selva J.P."/>
            <person name="Gallo C.A."/>
            <person name="Diaz A."/>
            <person name="Albertini E."/>
            <person name="Caccamo M."/>
            <person name="Echenique V."/>
        </authorList>
    </citation>
    <scope>NUCLEOTIDE SEQUENCE [LARGE SCALE GENOMIC DNA]</scope>
    <source>
        <strain evidence="5">cv. Victoria</strain>
        <tissue evidence="4">Leaf</tissue>
    </source>
</reference>
<comment type="similarity">
    <text evidence="2">Belongs to the Tdpoz family.</text>
</comment>
<evidence type="ECO:0000256" key="1">
    <source>
        <dbReference type="ARBA" id="ARBA00004906"/>
    </source>
</evidence>
<dbReference type="SUPFAM" id="SSF49599">
    <property type="entry name" value="TRAF domain-like"/>
    <property type="match status" value="1"/>
</dbReference>
<organism evidence="4 5">
    <name type="scientific">Eragrostis curvula</name>
    <name type="common">weeping love grass</name>
    <dbReference type="NCBI Taxonomy" id="38414"/>
    <lineage>
        <taxon>Eukaryota</taxon>
        <taxon>Viridiplantae</taxon>
        <taxon>Streptophyta</taxon>
        <taxon>Embryophyta</taxon>
        <taxon>Tracheophyta</taxon>
        <taxon>Spermatophyta</taxon>
        <taxon>Magnoliopsida</taxon>
        <taxon>Liliopsida</taxon>
        <taxon>Poales</taxon>
        <taxon>Poaceae</taxon>
        <taxon>PACMAD clade</taxon>
        <taxon>Chloridoideae</taxon>
        <taxon>Eragrostideae</taxon>
        <taxon>Eragrostidinae</taxon>
        <taxon>Eragrostis</taxon>
    </lineage>
</organism>
<dbReference type="CDD" id="cd00121">
    <property type="entry name" value="MATH"/>
    <property type="match status" value="1"/>
</dbReference>